<dbReference type="InterPro" id="IPR000847">
    <property type="entry name" value="LysR_HTH_N"/>
</dbReference>
<dbReference type="Gene3D" id="1.10.10.10">
    <property type="entry name" value="Winged helix-like DNA-binding domain superfamily/Winged helix DNA-binding domain"/>
    <property type="match status" value="1"/>
</dbReference>
<dbReference type="SUPFAM" id="SSF53850">
    <property type="entry name" value="Periplasmic binding protein-like II"/>
    <property type="match status" value="1"/>
</dbReference>
<dbReference type="GO" id="GO:0003700">
    <property type="term" value="F:DNA-binding transcription factor activity"/>
    <property type="evidence" value="ECO:0007669"/>
    <property type="project" value="InterPro"/>
</dbReference>
<evidence type="ECO:0000256" key="3">
    <source>
        <dbReference type="ARBA" id="ARBA00023125"/>
    </source>
</evidence>
<keyword evidence="2" id="KW-0805">Transcription regulation</keyword>
<gene>
    <name evidence="8" type="ORF">D806_067320</name>
</gene>
<dbReference type="AlphaFoldDB" id="A0A2U9Q0U4"/>
<dbReference type="PRINTS" id="PR00039">
    <property type="entry name" value="HTHLYSR"/>
</dbReference>
<evidence type="ECO:0000313" key="8">
    <source>
        <dbReference type="EMBL" id="AWT57663.1"/>
    </source>
</evidence>
<feature type="domain" description="HTH lysR-type" evidence="7">
    <location>
        <begin position="1"/>
        <end position="58"/>
    </location>
</feature>
<dbReference type="GO" id="GO:0003677">
    <property type="term" value="F:DNA binding"/>
    <property type="evidence" value="ECO:0007669"/>
    <property type="project" value="UniProtKB-KW"/>
</dbReference>
<evidence type="ECO:0000313" key="9">
    <source>
        <dbReference type="Proteomes" id="UP000011200"/>
    </source>
</evidence>
<sequence length="310" mass="34039">MELRQLEHFVAVAEELSFTRAAQRVHVVQSALSSSVAKLERELGVELFDRTRQQISLTAAGDRFRTYALGVLREARNAVDVVSEFRGELSGTVDFGSLISFGPMDVARALGDFHRAHPHVRLRLRLSQSGASAYLSGLIEGSLDLALISVPNRFPPQLEMRLLFEEPMVFVCRPDHPVARRRRVSLDVLGTEDLVGFPPEFGLRRLTDDAFRAVGVQARTQYEVPAGFAAVADLVANGLGTALMPASEARRLGNLTAVTLETAVIWQVYLASPPADRMTPATARLADTLLDEAVRARARRHGTRPGIDHP</sequence>
<dbReference type="Pfam" id="PF00126">
    <property type="entry name" value="HTH_1"/>
    <property type="match status" value="1"/>
</dbReference>
<dbReference type="InterPro" id="IPR036390">
    <property type="entry name" value="WH_DNA-bd_sf"/>
</dbReference>
<dbReference type="InterPro" id="IPR036388">
    <property type="entry name" value="WH-like_DNA-bd_sf"/>
</dbReference>
<accession>A0A2U9Q0U4</accession>
<proteinExistence type="inferred from homology"/>
<dbReference type="Proteomes" id="UP000011200">
    <property type="component" value="Chromosome"/>
</dbReference>
<reference evidence="9" key="2">
    <citation type="submission" date="2018-03" db="EMBL/GenBank/DDBJ databases">
        <authorList>
            <person name="Derbyshire K."/>
            <person name="Gray T.A."/>
            <person name="Champion M."/>
        </authorList>
    </citation>
    <scope>NUCLEOTIDE SEQUENCE [LARGE SCALE GENOMIC DNA]</scope>
    <source>
        <strain evidence="9">MKD8</strain>
    </source>
</reference>
<dbReference type="InterPro" id="IPR005119">
    <property type="entry name" value="LysR_subst-bd"/>
</dbReference>
<evidence type="ECO:0000256" key="6">
    <source>
        <dbReference type="ARBA" id="ARBA00056658"/>
    </source>
</evidence>
<dbReference type="PANTHER" id="PTHR30419">
    <property type="entry name" value="HTH-TYPE TRANSCRIPTIONAL REGULATOR YBHD"/>
    <property type="match status" value="1"/>
</dbReference>
<comment type="similarity">
    <text evidence="1">Belongs to the LysR transcriptional regulatory family.</text>
</comment>
<dbReference type="FunFam" id="1.10.10.10:FF:000001">
    <property type="entry name" value="LysR family transcriptional regulator"/>
    <property type="match status" value="1"/>
</dbReference>
<protein>
    <recommendedName>
        <fullName evidence="5">Probable hydrogen peroxide-inducible genes activator</fullName>
    </recommendedName>
</protein>
<dbReference type="SUPFAM" id="SSF46785">
    <property type="entry name" value="Winged helix' DNA-binding domain"/>
    <property type="match status" value="1"/>
</dbReference>
<keyword evidence="3" id="KW-0238">DNA-binding</keyword>
<keyword evidence="4" id="KW-0804">Transcription</keyword>
<comment type="function">
    <text evidence="6">Required for the induction the katG gene for catalase. Involved in the response to hydrogen peroxide.</text>
</comment>
<dbReference type="GO" id="GO:0005829">
    <property type="term" value="C:cytosol"/>
    <property type="evidence" value="ECO:0007669"/>
    <property type="project" value="TreeGrafter"/>
</dbReference>
<dbReference type="Pfam" id="PF03466">
    <property type="entry name" value="LysR_substrate"/>
    <property type="match status" value="1"/>
</dbReference>
<evidence type="ECO:0000259" key="7">
    <source>
        <dbReference type="PROSITE" id="PS50931"/>
    </source>
</evidence>
<dbReference type="InterPro" id="IPR050950">
    <property type="entry name" value="HTH-type_LysR_regulators"/>
</dbReference>
<organism evidence="8 9">
    <name type="scientific">Mycolicibacterium smegmatis (strain MKD8)</name>
    <name type="common">Mycobacterium smegmatis</name>
    <dbReference type="NCBI Taxonomy" id="1214915"/>
    <lineage>
        <taxon>Bacteria</taxon>
        <taxon>Bacillati</taxon>
        <taxon>Actinomycetota</taxon>
        <taxon>Actinomycetes</taxon>
        <taxon>Mycobacteriales</taxon>
        <taxon>Mycobacteriaceae</taxon>
        <taxon>Mycolicibacterium</taxon>
    </lineage>
</organism>
<dbReference type="Gene3D" id="3.40.190.290">
    <property type="match status" value="1"/>
</dbReference>
<evidence type="ECO:0000256" key="5">
    <source>
        <dbReference type="ARBA" id="ARBA00040885"/>
    </source>
</evidence>
<evidence type="ECO:0000256" key="1">
    <source>
        <dbReference type="ARBA" id="ARBA00009437"/>
    </source>
</evidence>
<dbReference type="RefSeq" id="WP_003898272.1">
    <property type="nucleotide sequence ID" value="NZ_CP027541.1"/>
</dbReference>
<name>A0A2U9Q0U4_MYCSE</name>
<dbReference type="PROSITE" id="PS50931">
    <property type="entry name" value="HTH_LYSR"/>
    <property type="match status" value="1"/>
</dbReference>
<evidence type="ECO:0000256" key="4">
    <source>
        <dbReference type="ARBA" id="ARBA00023163"/>
    </source>
</evidence>
<dbReference type="CDD" id="cd08436">
    <property type="entry name" value="PBP2_LTTR_like_3"/>
    <property type="match status" value="1"/>
</dbReference>
<evidence type="ECO:0000256" key="2">
    <source>
        <dbReference type="ARBA" id="ARBA00023015"/>
    </source>
</evidence>
<dbReference type="EMBL" id="CP027541">
    <property type="protein sequence ID" value="AWT57663.1"/>
    <property type="molecule type" value="Genomic_DNA"/>
</dbReference>
<reference evidence="8 9" key="1">
    <citation type="journal article" date="2013" name="Genome Announc.">
        <title>Draft genome sequence of MKD8, a conjugal recipient Mycobacterium smegmatis strain.</title>
        <authorList>
            <person name="Gray T.A."/>
            <person name="Palumbo M.J."/>
            <person name="Derbyshire K.M."/>
        </authorList>
    </citation>
    <scope>NUCLEOTIDE SEQUENCE [LARGE SCALE GENOMIC DNA]</scope>
    <source>
        <strain evidence="8 9">MKD8</strain>
    </source>
</reference>